<name>J9BYP3_9ZZZZ</name>
<organism evidence="1">
    <name type="scientific">gut metagenome</name>
    <dbReference type="NCBI Taxonomy" id="749906"/>
    <lineage>
        <taxon>unclassified sequences</taxon>
        <taxon>metagenomes</taxon>
        <taxon>organismal metagenomes</taxon>
    </lineage>
</organism>
<proteinExistence type="predicted"/>
<reference evidence="1" key="1">
    <citation type="journal article" date="2012" name="PLoS ONE">
        <title>Gene sets for utilization of primary and secondary nutrition supplies in the distal gut of endangered iberian lynx.</title>
        <authorList>
            <person name="Alcaide M."/>
            <person name="Messina E."/>
            <person name="Richter M."/>
            <person name="Bargiela R."/>
            <person name="Peplies J."/>
            <person name="Huws S.A."/>
            <person name="Newbold C.J."/>
            <person name="Golyshin P.N."/>
            <person name="Simon M.A."/>
            <person name="Lopez G."/>
            <person name="Yakimov M.M."/>
            <person name="Ferrer M."/>
        </authorList>
    </citation>
    <scope>NUCLEOTIDE SEQUENCE</scope>
</reference>
<accession>J9BYP3</accession>
<dbReference type="EMBL" id="AMCI01007408">
    <property type="protein sequence ID" value="EJW92685.1"/>
    <property type="molecule type" value="Genomic_DNA"/>
</dbReference>
<gene>
    <name evidence="1" type="ORF">EVA_19204</name>
</gene>
<sequence length="24" mass="3012">KFQSDEYNQFHQQLMDLVEERKAK</sequence>
<feature type="non-terminal residue" evidence="1">
    <location>
        <position position="1"/>
    </location>
</feature>
<protein>
    <submittedName>
        <fullName evidence="1">Uncharacterized protein</fullName>
    </submittedName>
</protein>
<evidence type="ECO:0000313" key="1">
    <source>
        <dbReference type="EMBL" id="EJW92685.1"/>
    </source>
</evidence>
<comment type="caution">
    <text evidence="1">The sequence shown here is derived from an EMBL/GenBank/DDBJ whole genome shotgun (WGS) entry which is preliminary data.</text>
</comment>
<dbReference type="AlphaFoldDB" id="J9BYP3"/>